<accession>A0ACB0KII3</accession>
<name>A0ACB0KII3_TRIPR</name>
<dbReference type="Proteomes" id="UP001177021">
    <property type="component" value="Unassembled WGS sequence"/>
</dbReference>
<sequence length="203" mass="23078">MALQTPQFVTSFTTKIQHSFSPFHTTRFKNPSKPSDPIPKKTGFIFATSERNKRIKKQNRQREREIKLKRRNNQVENPGLVSEQEPPVQVQQSVNENGSVTQRERASTIIRRNPVEKPVFASEKEQPAQPGPNENAFVYAWLGFASVILVEGIALAASGFFPEEVDKFLVKYLYPSYTPTVLLFFAGAVAYGVVKYKQNENEK</sequence>
<protein>
    <submittedName>
        <fullName evidence="1">Uncharacterized protein</fullName>
    </submittedName>
</protein>
<keyword evidence="2" id="KW-1185">Reference proteome</keyword>
<dbReference type="EMBL" id="CASHSV030000206">
    <property type="protein sequence ID" value="CAJ2655277.1"/>
    <property type="molecule type" value="Genomic_DNA"/>
</dbReference>
<comment type="caution">
    <text evidence="1">The sequence shown here is derived from an EMBL/GenBank/DDBJ whole genome shotgun (WGS) entry which is preliminary data.</text>
</comment>
<gene>
    <name evidence="1" type="ORF">MILVUS5_LOCUS22245</name>
</gene>
<reference evidence="1" key="1">
    <citation type="submission" date="2023-10" db="EMBL/GenBank/DDBJ databases">
        <authorList>
            <person name="Rodriguez Cubillos JULIANA M."/>
            <person name="De Vega J."/>
        </authorList>
    </citation>
    <scope>NUCLEOTIDE SEQUENCE</scope>
</reference>
<organism evidence="1 2">
    <name type="scientific">Trifolium pratense</name>
    <name type="common">Red clover</name>
    <dbReference type="NCBI Taxonomy" id="57577"/>
    <lineage>
        <taxon>Eukaryota</taxon>
        <taxon>Viridiplantae</taxon>
        <taxon>Streptophyta</taxon>
        <taxon>Embryophyta</taxon>
        <taxon>Tracheophyta</taxon>
        <taxon>Spermatophyta</taxon>
        <taxon>Magnoliopsida</taxon>
        <taxon>eudicotyledons</taxon>
        <taxon>Gunneridae</taxon>
        <taxon>Pentapetalae</taxon>
        <taxon>rosids</taxon>
        <taxon>fabids</taxon>
        <taxon>Fabales</taxon>
        <taxon>Fabaceae</taxon>
        <taxon>Papilionoideae</taxon>
        <taxon>50 kb inversion clade</taxon>
        <taxon>NPAAA clade</taxon>
        <taxon>Hologalegina</taxon>
        <taxon>IRL clade</taxon>
        <taxon>Trifolieae</taxon>
        <taxon>Trifolium</taxon>
    </lineage>
</organism>
<proteinExistence type="predicted"/>
<evidence type="ECO:0000313" key="1">
    <source>
        <dbReference type="EMBL" id="CAJ2655277.1"/>
    </source>
</evidence>
<evidence type="ECO:0000313" key="2">
    <source>
        <dbReference type="Proteomes" id="UP001177021"/>
    </source>
</evidence>